<name>A0A150N169_9BACL</name>
<dbReference type="RefSeq" id="WP_062677961.1">
    <property type="nucleotide sequence ID" value="NZ_LQYW01000051.1"/>
</dbReference>
<reference evidence="5 6" key="1">
    <citation type="submission" date="2016-01" db="EMBL/GenBank/DDBJ databases">
        <title>Draft Genome Sequences of Seven Thermophilic Sporeformers Isolated from Foods.</title>
        <authorList>
            <person name="Berendsen E.M."/>
            <person name="Wells-Bennik M.H."/>
            <person name="Krawcyk A.O."/>
            <person name="De Jong A."/>
            <person name="Holsappel S."/>
            <person name="Eijlander R.T."/>
            <person name="Kuipers O.P."/>
        </authorList>
    </citation>
    <scope>NUCLEOTIDE SEQUENCE [LARGE SCALE GENOMIC DNA]</scope>
    <source>
        <strain evidence="5 6">B4110</strain>
    </source>
</reference>
<dbReference type="CDD" id="cd06127">
    <property type="entry name" value="DEDDh"/>
    <property type="match status" value="1"/>
</dbReference>
<evidence type="ECO:0000256" key="1">
    <source>
        <dbReference type="ARBA" id="ARBA00022722"/>
    </source>
</evidence>
<dbReference type="AlphaFoldDB" id="A0A150N169"/>
<dbReference type="GO" id="GO:0005829">
    <property type="term" value="C:cytosol"/>
    <property type="evidence" value="ECO:0007669"/>
    <property type="project" value="TreeGrafter"/>
</dbReference>
<dbReference type="FunFam" id="3.30.420.10:FF:000045">
    <property type="entry name" value="3'-5' exonuclease DinG"/>
    <property type="match status" value="1"/>
</dbReference>
<dbReference type="SMART" id="SM00479">
    <property type="entry name" value="EXOIII"/>
    <property type="match status" value="1"/>
</dbReference>
<organism evidence="5 6">
    <name type="scientific">Parageobacillus toebii</name>
    <dbReference type="NCBI Taxonomy" id="153151"/>
    <lineage>
        <taxon>Bacteria</taxon>
        <taxon>Bacillati</taxon>
        <taxon>Bacillota</taxon>
        <taxon>Bacilli</taxon>
        <taxon>Bacillales</taxon>
        <taxon>Anoxybacillaceae</taxon>
        <taxon>Parageobacillus</taxon>
    </lineage>
</organism>
<dbReference type="PATRIC" id="fig|153151.4.peg.3117"/>
<protein>
    <submittedName>
        <fullName evidence="5">DNA polymerase III alpha subunit</fullName>
        <ecNumber evidence="5">2.7.7.7</ecNumber>
    </submittedName>
</protein>
<dbReference type="SUPFAM" id="SSF53098">
    <property type="entry name" value="Ribonuclease H-like"/>
    <property type="match status" value="1"/>
</dbReference>
<dbReference type="PANTHER" id="PTHR30231">
    <property type="entry name" value="DNA POLYMERASE III SUBUNIT EPSILON"/>
    <property type="match status" value="1"/>
</dbReference>
<evidence type="ECO:0000259" key="4">
    <source>
        <dbReference type="SMART" id="SM00479"/>
    </source>
</evidence>
<evidence type="ECO:0000313" key="5">
    <source>
        <dbReference type="EMBL" id="KYD30440.1"/>
    </source>
</evidence>
<dbReference type="NCBIfam" id="NF005836">
    <property type="entry name" value="PRK07740.1"/>
    <property type="match status" value="1"/>
</dbReference>
<dbReference type="EMBL" id="LQYW01000051">
    <property type="protein sequence ID" value="KYD30440.1"/>
    <property type="molecule type" value="Genomic_DNA"/>
</dbReference>
<keyword evidence="5" id="KW-0808">Transferase</keyword>
<dbReference type="GO" id="GO:0045004">
    <property type="term" value="P:DNA replication proofreading"/>
    <property type="evidence" value="ECO:0007669"/>
    <property type="project" value="TreeGrafter"/>
</dbReference>
<gene>
    <name evidence="5" type="ORF">B4110_2131</name>
</gene>
<dbReference type="GO" id="GO:0008408">
    <property type="term" value="F:3'-5' exonuclease activity"/>
    <property type="evidence" value="ECO:0007669"/>
    <property type="project" value="TreeGrafter"/>
</dbReference>
<evidence type="ECO:0000256" key="3">
    <source>
        <dbReference type="ARBA" id="ARBA00022839"/>
    </source>
</evidence>
<sequence length="245" mass="28116">MDGQHRFWQRALRFLSLGIPSGNVPSALADGEHSFQQEMWLRTLRKEQQKKQIDMSMSLDEVTFMIIDMETTGFSPQHGDEILAMAAAKTVRGAVKETYYTLVCPEKAIPPHISALTGITAKDVQYAPRLHEVLRSFLSFISGGVMIGYHIGHDLSFLNHFLWTYYRTKWTARFLDMQPIAEMVRHRPFPSLDAALQYYGISCEKRHTADGDVQAMAELWARLLQELKNKNIETLYDLYSALSKR</sequence>
<dbReference type="Proteomes" id="UP000075324">
    <property type="component" value="Unassembled WGS sequence"/>
</dbReference>
<accession>A0A150N169</accession>
<keyword evidence="2" id="KW-0378">Hydrolase</keyword>
<dbReference type="InterPro" id="IPR012337">
    <property type="entry name" value="RNaseH-like_sf"/>
</dbReference>
<keyword evidence="5" id="KW-0548">Nucleotidyltransferase</keyword>
<keyword evidence="1" id="KW-0540">Nuclease</keyword>
<dbReference type="Pfam" id="PF00929">
    <property type="entry name" value="RNase_T"/>
    <property type="match status" value="1"/>
</dbReference>
<evidence type="ECO:0000313" key="6">
    <source>
        <dbReference type="Proteomes" id="UP000075324"/>
    </source>
</evidence>
<proteinExistence type="predicted"/>
<dbReference type="InterPro" id="IPR013520">
    <property type="entry name" value="Ribonucl_H"/>
</dbReference>
<dbReference type="GO" id="GO:0003676">
    <property type="term" value="F:nucleic acid binding"/>
    <property type="evidence" value="ECO:0007669"/>
    <property type="project" value="InterPro"/>
</dbReference>
<comment type="caution">
    <text evidence="5">The sequence shown here is derived from an EMBL/GenBank/DDBJ whole genome shotgun (WGS) entry which is preliminary data.</text>
</comment>
<dbReference type="EC" id="2.7.7.7" evidence="5"/>
<dbReference type="PANTHER" id="PTHR30231:SF41">
    <property type="entry name" value="DNA POLYMERASE III SUBUNIT EPSILON"/>
    <property type="match status" value="1"/>
</dbReference>
<dbReference type="InterPro" id="IPR036397">
    <property type="entry name" value="RNaseH_sf"/>
</dbReference>
<evidence type="ECO:0000256" key="2">
    <source>
        <dbReference type="ARBA" id="ARBA00022801"/>
    </source>
</evidence>
<dbReference type="Gene3D" id="3.30.420.10">
    <property type="entry name" value="Ribonuclease H-like superfamily/Ribonuclease H"/>
    <property type="match status" value="1"/>
</dbReference>
<dbReference type="GO" id="GO:0003887">
    <property type="term" value="F:DNA-directed DNA polymerase activity"/>
    <property type="evidence" value="ECO:0007669"/>
    <property type="project" value="UniProtKB-EC"/>
</dbReference>
<keyword evidence="3" id="KW-0269">Exonuclease</keyword>
<feature type="domain" description="Exonuclease" evidence="4">
    <location>
        <begin position="63"/>
        <end position="229"/>
    </location>
</feature>